<dbReference type="PANTHER" id="PTHR12801">
    <property type="entry name" value="RNA EXONUCLEASE REXO1 / RECO3 FAMILY MEMBER-RELATED"/>
    <property type="match status" value="1"/>
</dbReference>
<organism evidence="7 8">
    <name type="scientific">Diplocarpon coronariae</name>
    <dbReference type="NCBI Taxonomy" id="2795749"/>
    <lineage>
        <taxon>Eukaryota</taxon>
        <taxon>Fungi</taxon>
        <taxon>Dikarya</taxon>
        <taxon>Ascomycota</taxon>
        <taxon>Pezizomycotina</taxon>
        <taxon>Leotiomycetes</taxon>
        <taxon>Helotiales</taxon>
        <taxon>Drepanopezizaceae</taxon>
        <taxon>Diplocarpon</taxon>
    </lineage>
</organism>
<feature type="region of interest" description="Disordered" evidence="5">
    <location>
        <begin position="253"/>
        <end position="277"/>
    </location>
</feature>
<reference evidence="7 8" key="1">
    <citation type="submission" date="2017-04" db="EMBL/GenBank/DDBJ databases">
        <title>Draft genome sequence of Marssonina coronaria NL1: causal agent of apple blotch.</title>
        <authorList>
            <person name="Cheng Q."/>
        </authorList>
    </citation>
    <scope>NUCLEOTIDE SEQUENCE [LARGE SCALE GENOMIC DNA]</scope>
    <source>
        <strain evidence="7 8">NL1</strain>
    </source>
</reference>
<evidence type="ECO:0000256" key="2">
    <source>
        <dbReference type="ARBA" id="ARBA00022722"/>
    </source>
</evidence>
<keyword evidence="8" id="KW-1185">Reference proteome</keyword>
<dbReference type="InterPro" id="IPR013520">
    <property type="entry name" value="Ribonucl_H"/>
</dbReference>
<dbReference type="STRING" id="503106.A0A218Z331"/>
<dbReference type="Gene3D" id="3.30.420.10">
    <property type="entry name" value="Ribonuclease H-like superfamily/Ribonuclease H"/>
    <property type="match status" value="1"/>
</dbReference>
<comment type="caution">
    <text evidence="7">The sequence shown here is derived from an EMBL/GenBank/DDBJ whole genome shotgun (WGS) entry which is preliminary data.</text>
</comment>
<dbReference type="Proteomes" id="UP000242519">
    <property type="component" value="Unassembled WGS sequence"/>
</dbReference>
<dbReference type="GO" id="GO:0003676">
    <property type="term" value="F:nucleic acid binding"/>
    <property type="evidence" value="ECO:0007669"/>
    <property type="project" value="InterPro"/>
</dbReference>
<feature type="compositionally biased region" description="Polar residues" evidence="5">
    <location>
        <begin position="117"/>
        <end position="127"/>
    </location>
</feature>
<evidence type="ECO:0000256" key="1">
    <source>
        <dbReference type="ARBA" id="ARBA00006357"/>
    </source>
</evidence>
<proteinExistence type="inferred from homology"/>
<dbReference type="InParanoid" id="A0A218Z331"/>
<keyword evidence="2" id="KW-0540">Nuclease</keyword>
<evidence type="ECO:0000259" key="6">
    <source>
        <dbReference type="SMART" id="SM00479"/>
    </source>
</evidence>
<feature type="region of interest" description="Disordered" evidence="5">
    <location>
        <begin position="40"/>
        <end position="134"/>
    </location>
</feature>
<dbReference type="InterPro" id="IPR012337">
    <property type="entry name" value="RNaseH-like_sf"/>
</dbReference>
<dbReference type="FunCoup" id="A0A218Z331">
    <property type="interactions" value="66"/>
</dbReference>
<keyword evidence="3" id="KW-0378">Hydrolase</keyword>
<dbReference type="AlphaFoldDB" id="A0A218Z331"/>
<evidence type="ECO:0000313" key="7">
    <source>
        <dbReference type="EMBL" id="OWP02378.1"/>
    </source>
</evidence>
<evidence type="ECO:0000256" key="3">
    <source>
        <dbReference type="ARBA" id="ARBA00022801"/>
    </source>
</evidence>
<dbReference type="CDD" id="cd06145">
    <property type="entry name" value="REX1_like"/>
    <property type="match status" value="1"/>
</dbReference>
<evidence type="ECO:0000256" key="5">
    <source>
        <dbReference type="SAM" id="MobiDB-lite"/>
    </source>
</evidence>
<gene>
    <name evidence="7" type="ORF">B2J93_3166</name>
</gene>
<dbReference type="SMART" id="SM00479">
    <property type="entry name" value="EXOIII"/>
    <property type="match status" value="1"/>
</dbReference>
<feature type="compositionally biased region" description="Basic and acidic residues" evidence="5">
    <location>
        <begin position="677"/>
        <end position="687"/>
    </location>
</feature>
<evidence type="ECO:0000313" key="8">
    <source>
        <dbReference type="Proteomes" id="UP000242519"/>
    </source>
</evidence>
<dbReference type="PANTHER" id="PTHR12801:SF112">
    <property type="entry name" value="RNA EXONUCLEASE 3"/>
    <property type="match status" value="1"/>
</dbReference>
<dbReference type="EMBL" id="MZNU01000236">
    <property type="protein sequence ID" value="OWP02378.1"/>
    <property type="molecule type" value="Genomic_DNA"/>
</dbReference>
<name>A0A218Z331_9HELO</name>
<dbReference type="InterPro" id="IPR036397">
    <property type="entry name" value="RNaseH_sf"/>
</dbReference>
<comment type="similarity">
    <text evidence="1">Belongs to the REXO1/REXO3 family.</text>
</comment>
<sequence length="687" mass="74494">MFTAKGLFADVACPFQETCILPSCIFKHVGANAKVVAAAAPVVSSESDQLSAENDQERPRKRQKTNGDTGRPLKAVEAEDKNAPAPASRSKAGERSSSTSRAATRDISPPPVKRKSQSTNSATTKSLLQKPPIPKAAVEAPVEAPLVTAPLKQESLNPRVLKYPAPAGHDMRFRLLKALHTELARLNSELAKDAKDDQEELVLSDQAVITRALDLEEGAAASAAVYSNIVKNKILTYKRMKVLQWIEERKREVSQEKSKQAARRPVSKPAEPPKPIATGLTELEELALLPRLHTPISGLAQHGYVTSIPTAQEISTARAGIEAAQGWENCDRCKSRFQVFPERRESDGALTSGGPCTYHFGKPYWRERSGADPNAKREKLFRCCGESVGESTGCTQSENHVFKISEVKRLAAISNFEETPENPAAASDRPVCIDGEMGYTVYGLELIRLTATSWPSGDPIFDVLVRPIGPLLDLNSRYSGVWPRDMASALPWSPEAPKPSSPASPASKPPLRILPSPASARALLLSYLSPSTPLIGHGLENDLNVLRLIHPTVIDTALLFPHKAGLPFRNGLKMLMATHLNRQIQVVVDGKMEGHDSKEDANAAGDLVRFALANEWRKMVAAGWTVTEGKFQSPKSGEGTEDVLVGTPAGVQGMTSWGLERGPVRILTTGGAGRKRERGEMREGDLD</sequence>
<dbReference type="OrthoDB" id="3996471at2759"/>
<dbReference type="GO" id="GO:0005634">
    <property type="term" value="C:nucleus"/>
    <property type="evidence" value="ECO:0007669"/>
    <property type="project" value="TreeGrafter"/>
</dbReference>
<dbReference type="InterPro" id="IPR047021">
    <property type="entry name" value="REXO1/3/4-like"/>
</dbReference>
<protein>
    <submittedName>
        <fullName evidence="7">RNA exonuclease Rex</fullName>
    </submittedName>
</protein>
<dbReference type="GO" id="GO:0004527">
    <property type="term" value="F:exonuclease activity"/>
    <property type="evidence" value="ECO:0007669"/>
    <property type="project" value="UniProtKB-KW"/>
</dbReference>
<evidence type="ECO:0000256" key="4">
    <source>
        <dbReference type="ARBA" id="ARBA00022839"/>
    </source>
</evidence>
<dbReference type="SUPFAM" id="SSF53098">
    <property type="entry name" value="Ribonuclease H-like"/>
    <property type="match status" value="1"/>
</dbReference>
<keyword evidence="4 7" id="KW-0269">Exonuclease</keyword>
<feature type="region of interest" description="Disordered" evidence="5">
    <location>
        <begin position="666"/>
        <end position="687"/>
    </location>
</feature>
<dbReference type="InterPro" id="IPR034922">
    <property type="entry name" value="REX1-like_exo"/>
</dbReference>
<accession>A0A218Z331</accession>
<feature type="domain" description="Exonuclease" evidence="6">
    <location>
        <begin position="429"/>
        <end position="617"/>
    </location>
</feature>
<feature type="compositionally biased region" description="Polar residues" evidence="5">
    <location>
        <begin position="44"/>
        <end position="53"/>
    </location>
</feature>